<evidence type="ECO:0000256" key="1">
    <source>
        <dbReference type="ARBA" id="ARBA00023015"/>
    </source>
</evidence>
<dbReference type="SMART" id="SM00421">
    <property type="entry name" value="HTH_LUXR"/>
    <property type="match status" value="1"/>
</dbReference>
<gene>
    <name evidence="5" type="ORF">CI1B_50400</name>
</gene>
<name>A0A508TGJ3_9BRAD</name>
<dbReference type="PROSITE" id="PS50043">
    <property type="entry name" value="HTH_LUXR_2"/>
    <property type="match status" value="1"/>
</dbReference>
<dbReference type="AlphaFoldDB" id="A0A508TGJ3"/>
<dbReference type="RefSeq" id="WP_139862026.1">
    <property type="nucleotide sequence ID" value="NZ_CAADFC020000016.1"/>
</dbReference>
<dbReference type="InterPro" id="IPR000792">
    <property type="entry name" value="Tscrpt_reg_LuxR_C"/>
</dbReference>
<reference evidence="5" key="1">
    <citation type="submission" date="2019-02" db="EMBL/GenBank/DDBJ databases">
        <authorList>
            <person name="Pothier F.J."/>
        </authorList>
    </citation>
    <scope>NUCLEOTIDE SEQUENCE</scope>
    <source>
        <strain evidence="5">CI-1B</strain>
    </source>
</reference>
<feature type="domain" description="HTH luxR-type" evidence="4">
    <location>
        <begin position="193"/>
        <end position="258"/>
    </location>
</feature>
<dbReference type="Pfam" id="PF00196">
    <property type="entry name" value="GerE"/>
    <property type="match status" value="1"/>
</dbReference>
<dbReference type="GO" id="GO:0003677">
    <property type="term" value="F:DNA binding"/>
    <property type="evidence" value="ECO:0007669"/>
    <property type="project" value="UniProtKB-KW"/>
</dbReference>
<evidence type="ECO:0000313" key="6">
    <source>
        <dbReference type="Proteomes" id="UP000328092"/>
    </source>
</evidence>
<dbReference type="InterPro" id="IPR036388">
    <property type="entry name" value="WH-like_DNA-bd_sf"/>
</dbReference>
<dbReference type="GO" id="GO:0006355">
    <property type="term" value="P:regulation of DNA-templated transcription"/>
    <property type="evidence" value="ECO:0007669"/>
    <property type="project" value="InterPro"/>
</dbReference>
<comment type="caution">
    <text evidence="5">The sequence shown here is derived from an EMBL/GenBank/DDBJ whole genome shotgun (WGS) entry which is preliminary data.</text>
</comment>
<organism evidence="5 6">
    <name type="scientific">Bradyrhizobium ivorense</name>
    <dbReference type="NCBI Taxonomy" id="2511166"/>
    <lineage>
        <taxon>Bacteria</taxon>
        <taxon>Pseudomonadati</taxon>
        <taxon>Pseudomonadota</taxon>
        <taxon>Alphaproteobacteria</taxon>
        <taxon>Hyphomicrobiales</taxon>
        <taxon>Nitrobacteraceae</taxon>
        <taxon>Bradyrhizobium</taxon>
    </lineage>
</organism>
<dbReference type="OrthoDB" id="343383at2"/>
<dbReference type="SUPFAM" id="SSF46894">
    <property type="entry name" value="C-terminal effector domain of the bipartite response regulators"/>
    <property type="match status" value="1"/>
</dbReference>
<dbReference type="Proteomes" id="UP000328092">
    <property type="component" value="Unassembled WGS sequence"/>
</dbReference>
<evidence type="ECO:0000313" key="5">
    <source>
        <dbReference type="EMBL" id="VIO73464.1"/>
    </source>
</evidence>
<evidence type="ECO:0000256" key="2">
    <source>
        <dbReference type="ARBA" id="ARBA00023125"/>
    </source>
</evidence>
<keyword evidence="3" id="KW-0804">Transcription</keyword>
<dbReference type="CDD" id="cd06170">
    <property type="entry name" value="LuxR_C_like"/>
    <property type="match status" value="1"/>
</dbReference>
<dbReference type="PANTHER" id="PTHR44688:SF16">
    <property type="entry name" value="DNA-BINDING TRANSCRIPTIONAL ACTIVATOR DEVR_DOSR"/>
    <property type="match status" value="1"/>
</dbReference>
<evidence type="ECO:0000256" key="3">
    <source>
        <dbReference type="ARBA" id="ARBA00023163"/>
    </source>
</evidence>
<keyword evidence="2" id="KW-0238">DNA-binding</keyword>
<dbReference type="InterPro" id="IPR016032">
    <property type="entry name" value="Sig_transdc_resp-reg_C-effctor"/>
</dbReference>
<evidence type="ECO:0000259" key="4">
    <source>
        <dbReference type="PROSITE" id="PS50043"/>
    </source>
</evidence>
<protein>
    <recommendedName>
        <fullName evidence="4">HTH luxR-type domain-containing protein</fullName>
    </recommendedName>
</protein>
<dbReference type="EMBL" id="CAADFC020000016">
    <property type="protein sequence ID" value="VIO73464.1"/>
    <property type="molecule type" value="Genomic_DNA"/>
</dbReference>
<accession>A0A508TGJ3</accession>
<dbReference type="Gene3D" id="1.10.10.10">
    <property type="entry name" value="Winged helix-like DNA-binding domain superfamily/Winged helix DNA-binding domain"/>
    <property type="match status" value="1"/>
</dbReference>
<keyword evidence="6" id="KW-1185">Reference proteome</keyword>
<sequence>MKAARAFTPDVVSDITPALLAIGRDSFPQALIGTLRRVADVGHCMVFSFAGPRSAACLLDVGNIPTGRDLGIAYSEHFHQADPNRDAVFEGQARAAPIVLPNFARRMYSDGYRKIFFDDSDIVDKFASAIWTGDTCFYVNFYRITEQGRFTREQIARLTAVAPAVSAAVARHFQCDEAPDRDPMARLKTLFATAEQLARLTAREKEVCLRILSGFSSEAIAAELGIGLHSALTYRKRAYDKLGISSQNELFAIALRLVASSRPLN</sequence>
<dbReference type="PANTHER" id="PTHR44688">
    <property type="entry name" value="DNA-BINDING TRANSCRIPTIONAL ACTIVATOR DEVR_DOSR"/>
    <property type="match status" value="1"/>
</dbReference>
<keyword evidence="1" id="KW-0805">Transcription regulation</keyword>
<proteinExistence type="predicted"/>